<evidence type="ECO:0000256" key="6">
    <source>
        <dbReference type="SAM" id="MobiDB-lite"/>
    </source>
</evidence>
<evidence type="ECO:0000256" key="5">
    <source>
        <dbReference type="PIRSR" id="PIRSR604294-1"/>
    </source>
</evidence>
<dbReference type="PANTHER" id="PTHR10543:SF24">
    <property type="entry name" value="CAROTENOID ISOMEROOXYGENASE"/>
    <property type="match status" value="1"/>
</dbReference>
<feature type="binding site" evidence="5">
    <location>
        <position position="278"/>
    </location>
    <ligand>
        <name>Fe cation</name>
        <dbReference type="ChEBI" id="CHEBI:24875"/>
        <note>catalytic</note>
    </ligand>
</feature>
<evidence type="ECO:0000256" key="4">
    <source>
        <dbReference type="ARBA" id="ARBA00023004"/>
    </source>
</evidence>
<dbReference type="GO" id="GO:0046872">
    <property type="term" value="F:metal ion binding"/>
    <property type="evidence" value="ECO:0007669"/>
    <property type="project" value="UniProtKB-KW"/>
</dbReference>
<dbReference type="STRING" id="98403.A0A151GRU6"/>
<evidence type="ECO:0000256" key="1">
    <source>
        <dbReference type="ARBA" id="ARBA00006787"/>
    </source>
</evidence>
<keyword evidence="4 5" id="KW-0408">Iron</keyword>
<proteinExistence type="inferred from homology"/>
<dbReference type="Proteomes" id="UP000076580">
    <property type="component" value="Chromosome 01"/>
</dbReference>
<gene>
    <name evidence="7" type="ORF">DCS_00947</name>
</gene>
<dbReference type="InterPro" id="IPR004294">
    <property type="entry name" value="Carotenoid_Oase"/>
</dbReference>
<reference evidence="7 8" key="1">
    <citation type="journal article" date="2016" name="Sci. Rep.">
        <title>Insights into Adaptations to a Near-Obligate Nematode Endoparasitic Lifestyle from the Finished Genome of Drechmeria coniospora.</title>
        <authorList>
            <person name="Zhang L."/>
            <person name="Zhou Z."/>
            <person name="Guo Q."/>
            <person name="Fokkens L."/>
            <person name="Miskei M."/>
            <person name="Pocsi I."/>
            <person name="Zhang W."/>
            <person name="Chen M."/>
            <person name="Wang L."/>
            <person name="Sun Y."/>
            <person name="Donzelli B.G."/>
            <person name="Gibson D.M."/>
            <person name="Nelson D.R."/>
            <person name="Luo J.G."/>
            <person name="Rep M."/>
            <person name="Liu H."/>
            <person name="Yang S."/>
            <person name="Wang J."/>
            <person name="Krasnoff S.B."/>
            <person name="Xu Y."/>
            <person name="Molnar I."/>
            <person name="Lin M."/>
        </authorList>
    </citation>
    <scope>NUCLEOTIDE SEQUENCE [LARGE SCALE GENOMIC DNA]</scope>
    <source>
        <strain evidence="7 8">ARSEF 6962</strain>
    </source>
</reference>
<keyword evidence="8" id="KW-1185">Reference proteome</keyword>
<keyword evidence="2 5" id="KW-0479">Metal-binding</keyword>
<dbReference type="RefSeq" id="XP_040659165.1">
    <property type="nucleotide sequence ID" value="XM_040798282.1"/>
</dbReference>
<feature type="compositionally biased region" description="Polar residues" evidence="6">
    <location>
        <begin position="136"/>
        <end position="145"/>
    </location>
</feature>
<comment type="similarity">
    <text evidence="1">Belongs to the carotenoid oxygenase family.</text>
</comment>
<evidence type="ECO:0000313" key="7">
    <source>
        <dbReference type="EMBL" id="KYK59813.1"/>
    </source>
</evidence>
<dbReference type="EMBL" id="LAYC01000001">
    <property type="protein sequence ID" value="KYK59813.1"/>
    <property type="molecule type" value="Genomic_DNA"/>
</dbReference>
<dbReference type="GO" id="GO:0010436">
    <property type="term" value="F:carotenoid dioxygenase activity"/>
    <property type="evidence" value="ECO:0007669"/>
    <property type="project" value="TreeGrafter"/>
</dbReference>
<evidence type="ECO:0000256" key="3">
    <source>
        <dbReference type="ARBA" id="ARBA00023002"/>
    </source>
</evidence>
<sequence length="406" mass="45419">MGTYEMTLNSTRTHRRAAGHEQVDMQLFADNICKEAWKDWPNEAGADELVETIKKKGWRTSVSFAQRSDPCVGIFAKAQSMFAPSHLNNNVALHRNLPGVASEAPPGAGHRTGSSKLFLATDTSILQDINPDTLESLGSRNQSQLHPDLDGPLSCAHPQRDPKTGDLFNVNLHLGRSPTYRLFRVSASTGITDILAAVSGPDIRPAYIHSFFLTENYLILCIPSSHFHWDDAKILWERNLLDAMKSFDKSNLCRWIVVDRHGKGVVARFSTPAAFFFHSINAFEEHVCDENIERTEICMDYIHFDTTDIMLSCYYDVILNRNDAAKKYWLQDDAYERLNPRLVRQRFTLPLSRQTPREAATATGMEVFSIPNPHAGELPTMTEMGRAEAGFPIAVGLHGLHAPAVA</sequence>
<dbReference type="PANTHER" id="PTHR10543">
    <property type="entry name" value="BETA-CAROTENE DIOXYGENASE"/>
    <property type="match status" value="1"/>
</dbReference>
<dbReference type="GeneID" id="63713590"/>
<comment type="cofactor">
    <cofactor evidence="5">
        <name>Fe(2+)</name>
        <dbReference type="ChEBI" id="CHEBI:29033"/>
    </cofactor>
    <text evidence="5">Binds 1 Fe(2+) ion per subunit.</text>
</comment>
<feature type="region of interest" description="Disordered" evidence="6">
    <location>
        <begin position="136"/>
        <end position="156"/>
    </location>
</feature>
<evidence type="ECO:0000313" key="8">
    <source>
        <dbReference type="Proteomes" id="UP000076580"/>
    </source>
</evidence>
<dbReference type="InParanoid" id="A0A151GRU6"/>
<feature type="binding site" evidence="5">
    <location>
        <position position="157"/>
    </location>
    <ligand>
        <name>Fe cation</name>
        <dbReference type="ChEBI" id="CHEBI:24875"/>
        <note>catalytic</note>
    </ligand>
</feature>
<keyword evidence="3" id="KW-0560">Oxidoreductase</keyword>
<accession>A0A151GRU6</accession>
<dbReference type="AlphaFoldDB" id="A0A151GRU6"/>
<comment type="caution">
    <text evidence="7">The sequence shown here is derived from an EMBL/GenBank/DDBJ whole genome shotgun (WGS) entry which is preliminary data.</text>
</comment>
<dbReference type="Pfam" id="PF03055">
    <property type="entry name" value="RPE65"/>
    <property type="match status" value="1"/>
</dbReference>
<feature type="binding site" evidence="5">
    <location>
        <position position="209"/>
    </location>
    <ligand>
        <name>Fe cation</name>
        <dbReference type="ChEBI" id="CHEBI:24875"/>
        <note>catalytic</note>
    </ligand>
</feature>
<dbReference type="GO" id="GO:0016121">
    <property type="term" value="P:carotene catabolic process"/>
    <property type="evidence" value="ECO:0007669"/>
    <property type="project" value="TreeGrafter"/>
</dbReference>
<protein>
    <recommendedName>
        <fullName evidence="9">Carotenoid cleavage dioxygenase 1</fullName>
    </recommendedName>
</protein>
<evidence type="ECO:0008006" key="9">
    <source>
        <dbReference type="Google" id="ProtNLM"/>
    </source>
</evidence>
<organism evidence="7 8">
    <name type="scientific">Drechmeria coniospora</name>
    <name type="common">Nematophagous fungus</name>
    <name type="synonym">Meria coniospora</name>
    <dbReference type="NCBI Taxonomy" id="98403"/>
    <lineage>
        <taxon>Eukaryota</taxon>
        <taxon>Fungi</taxon>
        <taxon>Dikarya</taxon>
        <taxon>Ascomycota</taxon>
        <taxon>Pezizomycotina</taxon>
        <taxon>Sordariomycetes</taxon>
        <taxon>Hypocreomycetidae</taxon>
        <taxon>Hypocreales</taxon>
        <taxon>Ophiocordycipitaceae</taxon>
        <taxon>Drechmeria</taxon>
    </lineage>
</organism>
<name>A0A151GRU6_DRECN</name>
<evidence type="ECO:0000256" key="2">
    <source>
        <dbReference type="ARBA" id="ARBA00022723"/>
    </source>
</evidence>